<dbReference type="EMBL" id="QJKJ01003884">
    <property type="protein sequence ID" value="RDX96459.1"/>
    <property type="molecule type" value="Genomic_DNA"/>
</dbReference>
<dbReference type="OrthoDB" id="1740642at2759"/>
<sequence length="311" mass="36388">KNGVWKLVSPPIDKFIIGTKWIFRNKLDENDKTRSHFHFAIFTTHYNIRLHQMNVKCAFMNDILHKEALYGLKQATRAWYKKLSSFLMTNGFQRGKVDTTLFCKNYNSHFIIMQIYVDDIILGAIDDYLYGEFFELMQKEIEISMMGELKFFLGLQIKQVEYGIYIHQTKYVKELLKKFNLKDCKTMSTPMHPTLILYLLDIMFSVCLCACFPSDPRESHLIIVKCIFRYLKGYNNVDFARDKIERKSISGGCHFIRANLVSWSSKRQGTIALSTVEHQLEDYDIIKSIIPLLYDNTAPINLSKNLISFSC</sequence>
<dbReference type="CDD" id="cd09272">
    <property type="entry name" value="RNase_HI_RT_Ty1"/>
    <property type="match status" value="1"/>
</dbReference>
<evidence type="ECO:0000259" key="1">
    <source>
        <dbReference type="Pfam" id="PF07727"/>
    </source>
</evidence>
<dbReference type="PANTHER" id="PTHR11439">
    <property type="entry name" value="GAG-POL-RELATED RETROTRANSPOSON"/>
    <property type="match status" value="1"/>
</dbReference>
<evidence type="ECO:0000313" key="2">
    <source>
        <dbReference type="EMBL" id="RDX96459.1"/>
    </source>
</evidence>
<name>A0A371H0Z6_MUCPR</name>
<dbReference type="STRING" id="157652.A0A371H0Z6"/>
<evidence type="ECO:0000313" key="3">
    <source>
        <dbReference type="Proteomes" id="UP000257109"/>
    </source>
</evidence>
<proteinExistence type="predicted"/>
<dbReference type="Proteomes" id="UP000257109">
    <property type="component" value="Unassembled WGS sequence"/>
</dbReference>
<dbReference type="PANTHER" id="PTHR11439:SF442">
    <property type="entry name" value="CYSTEINE-RICH RLK (RECEPTOR-LIKE PROTEIN KINASE) 8"/>
    <property type="match status" value="1"/>
</dbReference>
<comment type="caution">
    <text evidence="2">The sequence shown here is derived from an EMBL/GenBank/DDBJ whole genome shotgun (WGS) entry which is preliminary data.</text>
</comment>
<dbReference type="InterPro" id="IPR013103">
    <property type="entry name" value="RVT_2"/>
</dbReference>
<reference evidence="2" key="1">
    <citation type="submission" date="2018-05" db="EMBL/GenBank/DDBJ databases">
        <title>Draft genome of Mucuna pruriens seed.</title>
        <authorList>
            <person name="Nnadi N.E."/>
            <person name="Vos R."/>
            <person name="Hasami M.H."/>
            <person name="Devisetty U.K."/>
            <person name="Aguiy J.C."/>
        </authorList>
    </citation>
    <scope>NUCLEOTIDE SEQUENCE [LARGE SCALE GENOMIC DNA]</scope>
    <source>
        <strain evidence="2">JCA_2017</strain>
    </source>
</reference>
<keyword evidence="3" id="KW-1185">Reference proteome</keyword>
<dbReference type="Pfam" id="PF07727">
    <property type="entry name" value="RVT_2"/>
    <property type="match status" value="1"/>
</dbReference>
<feature type="domain" description="Reverse transcriptase Ty1/copia-type" evidence="1">
    <location>
        <begin position="67"/>
        <end position="192"/>
    </location>
</feature>
<gene>
    <name evidence="2" type="primary">GIP</name>
    <name evidence="2" type="ORF">CR513_20880</name>
</gene>
<feature type="non-terminal residue" evidence="2">
    <location>
        <position position="1"/>
    </location>
</feature>
<dbReference type="AlphaFoldDB" id="A0A371H0Z6"/>
<protein>
    <submittedName>
        <fullName evidence="2">Copia protein</fullName>
    </submittedName>
</protein>
<accession>A0A371H0Z6</accession>
<organism evidence="2 3">
    <name type="scientific">Mucuna pruriens</name>
    <name type="common">Velvet bean</name>
    <name type="synonym">Dolichos pruriens</name>
    <dbReference type="NCBI Taxonomy" id="157652"/>
    <lineage>
        <taxon>Eukaryota</taxon>
        <taxon>Viridiplantae</taxon>
        <taxon>Streptophyta</taxon>
        <taxon>Embryophyta</taxon>
        <taxon>Tracheophyta</taxon>
        <taxon>Spermatophyta</taxon>
        <taxon>Magnoliopsida</taxon>
        <taxon>eudicotyledons</taxon>
        <taxon>Gunneridae</taxon>
        <taxon>Pentapetalae</taxon>
        <taxon>rosids</taxon>
        <taxon>fabids</taxon>
        <taxon>Fabales</taxon>
        <taxon>Fabaceae</taxon>
        <taxon>Papilionoideae</taxon>
        <taxon>50 kb inversion clade</taxon>
        <taxon>NPAAA clade</taxon>
        <taxon>indigoferoid/millettioid clade</taxon>
        <taxon>Phaseoleae</taxon>
        <taxon>Mucuna</taxon>
    </lineage>
</organism>